<feature type="domain" description="HTH tetR-type" evidence="6">
    <location>
        <begin position="20"/>
        <end position="80"/>
    </location>
</feature>
<sequence length="423" mass="46169">MIDFRTAVAASVDGRTARGMATRETILDAAQELFVAEGFRAVSLRDIAARAGISHPGVLRHFPSADAILDAVVDRFEEFNERWNAEHDRGLAGFAVLARHNADTPGYVELFATLAGEATSAEHPSHTRFQQRYRRIRDLTEKAFLRAMTDEGGLPGVADPAAEATRILAAWDGLQVISLYLPDRIDVSGMLERHMERLSGIAGSSEARLADAPPLTPLTSILPRVFGYESGRKRRTRIVADATALFASGGFHTTSLREIAEKVGIGKSTLLHHFSTKDELLTAVLLNRDAAMVDRVAAPAATARDELMGIAKSARRNTREEPGLVELYAVLSCEGAAVSHPAHDYFTWRFDASIGYFTNVFARAAAEGAIDPDLDPAFEATWLIALWDGLQYQWLYDRDAIDIAALLDDHIAHLLVPEVAALG</sequence>
<dbReference type="InterPro" id="IPR039538">
    <property type="entry name" value="BetI_C"/>
</dbReference>
<keyword evidence="1" id="KW-0678">Repressor</keyword>
<proteinExistence type="predicted"/>
<dbReference type="PRINTS" id="PR00455">
    <property type="entry name" value="HTHTETR"/>
</dbReference>
<gene>
    <name evidence="7" type="ORF">ACFQB0_11470</name>
</gene>
<dbReference type="InterPro" id="IPR050109">
    <property type="entry name" value="HTH-type_TetR-like_transc_reg"/>
</dbReference>
<organism evidence="7 8">
    <name type="scientific">Luethyella okanaganae</name>
    <dbReference type="NCBI Taxonomy" id="69372"/>
    <lineage>
        <taxon>Bacteria</taxon>
        <taxon>Bacillati</taxon>
        <taxon>Actinomycetota</taxon>
        <taxon>Actinomycetes</taxon>
        <taxon>Micrococcales</taxon>
        <taxon>Microbacteriaceae</taxon>
        <taxon>Luethyella</taxon>
    </lineage>
</organism>
<protein>
    <submittedName>
        <fullName evidence="7">TetR/AcrR family transcriptional regulator</fullName>
    </submittedName>
</protein>
<reference evidence="8" key="1">
    <citation type="journal article" date="2019" name="Int. J. Syst. Evol. Microbiol.">
        <title>The Global Catalogue of Microorganisms (GCM) 10K type strain sequencing project: providing services to taxonomists for standard genome sequencing and annotation.</title>
        <authorList>
            <consortium name="The Broad Institute Genomics Platform"/>
            <consortium name="The Broad Institute Genome Sequencing Center for Infectious Disease"/>
            <person name="Wu L."/>
            <person name="Ma J."/>
        </authorList>
    </citation>
    <scope>NUCLEOTIDE SEQUENCE [LARGE SCALE GENOMIC DNA]</scope>
    <source>
        <strain evidence="8">CCUG 43304</strain>
    </source>
</reference>
<accession>A0ABW1VFK4</accession>
<keyword evidence="4" id="KW-0804">Transcription</keyword>
<feature type="DNA-binding region" description="H-T-H motif" evidence="5">
    <location>
        <begin position="255"/>
        <end position="274"/>
    </location>
</feature>
<dbReference type="Pfam" id="PF13977">
    <property type="entry name" value="TetR_C_6"/>
    <property type="match status" value="1"/>
</dbReference>
<dbReference type="SUPFAM" id="SSF48498">
    <property type="entry name" value="Tetracyclin repressor-like, C-terminal domain"/>
    <property type="match status" value="2"/>
</dbReference>
<dbReference type="InterPro" id="IPR036271">
    <property type="entry name" value="Tet_transcr_reg_TetR-rel_C_sf"/>
</dbReference>
<evidence type="ECO:0000256" key="3">
    <source>
        <dbReference type="ARBA" id="ARBA00023125"/>
    </source>
</evidence>
<evidence type="ECO:0000313" key="7">
    <source>
        <dbReference type="EMBL" id="MFC6356726.1"/>
    </source>
</evidence>
<keyword evidence="3 5" id="KW-0238">DNA-binding</keyword>
<evidence type="ECO:0000256" key="5">
    <source>
        <dbReference type="PROSITE-ProRule" id="PRU00335"/>
    </source>
</evidence>
<evidence type="ECO:0000259" key="6">
    <source>
        <dbReference type="PROSITE" id="PS50977"/>
    </source>
</evidence>
<feature type="domain" description="HTH tetR-type" evidence="6">
    <location>
        <begin position="232"/>
        <end position="292"/>
    </location>
</feature>
<keyword evidence="8" id="KW-1185">Reference proteome</keyword>
<dbReference type="InterPro" id="IPR001647">
    <property type="entry name" value="HTH_TetR"/>
</dbReference>
<dbReference type="PROSITE" id="PS50977">
    <property type="entry name" value="HTH_TETR_2"/>
    <property type="match status" value="2"/>
</dbReference>
<dbReference type="SUPFAM" id="SSF46689">
    <property type="entry name" value="Homeodomain-like"/>
    <property type="match status" value="2"/>
</dbReference>
<dbReference type="PANTHER" id="PTHR30055">
    <property type="entry name" value="HTH-TYPE TRANSCRIPTIONAL REGULATOR RUTR"/>
    <property type="match status" value="1"/>
</dbReference>
<dbReference type="PANTHER" id="PTHR30055:SF226">
    <property type="entry name" value="HTH-TYPE TRANSCRIPTIONAL REGULATOR PKSA"/>
    <property type="match status" value="1"/>
</dbReference>
<name>A0ABW1VFK4_9MICO</name>
<evidence type="ECO:0000313" key="8">
    <source>
        <dbReference type="Proteomes" id="UP001596306"/>
    </source>
</evidence>
<dbReference type="Pfam" id="PF00440">
    <property type="entry name" value="TetR_N"/>
    <property type="match status" value="2"/>
</dbReference>
<dbReference type="RefSeq" id="WP_386731641.1">
    <property type="nucleotide sequence ID" value="NZ_JBHSTP010000003.1"/>
</dbReference>
<evidence type="ECO:0000256" key="1">
    <source>
        <dbReference type="ARBA" id="ARBA00022491"/>
    </source>
</evidence>
<feature type="DNA-binding region" description="H-T-H motif" evidence="5">
    <location>
        <begin position="43"/>
        <end position="62"/>
    </location>
</feature>
<dbReference type="Gene3D" id="1.10.357.10">
    <property type="entry name" value="Tetracycline Repressor, domain 2"/>
    <property type="match status" value="2"/>
</dbReference>
<comment type="caution">
    <text evidence="7">The sequence shown here is derived from an EMBL/GenBank/DDBJ whole genome shotgun (WGS) entry which is preliminary data.</text>
</comment>
<evidence type="ECO:0000256" key="2">
    <source>
        <dbReference type="ARBA" id="ARBA00023015"/>
    </source>
</evidence>
<keyword evidence="2" id="KW-0805">Transcription regulation</keyword>
<dbReference type="InterPro" id="IPR009057">
    <property type="entry name" value="Homeodomain-like_sf"/>
</dbReference>
<dbReference type="Proteomes" id="UP001596306">
    <property type="component" value="Unassembled WGS sequence"/>
</dbReference>
<dbReference type="EMBL" id="JBHSTP010000003">
    <property type="protein sequence ID" value="MFC6356726.1"/>
    <property type="molecule type" value="Genomic_DNA"/>
</dbReference>
<evidence type="ECO:0000256" key="4">
    <source>
        <dbReference type="ARBA" id="ARBA00023163"/>
    </source>
</evidence>